<evidence type="ECO:0000256" key="1">
    <source>
        <dbReference type="ARBA" id="ARBA00010236"/>
    </source>
</evidence>
<dbReference type="EMBL" id="CAKKLH010000290">
    <property type="protein sequence ID" value="CAH0108970.1"/>
    <property type="molecule type" value="Genomic_DNA"/>
</dbReference>
<gene>
    <name evidence="2" type="ORF">DGAL_LOCUS12430</name>
</gene>
<dbReference type="OrthoDB" id="5985073at2759"/>
<comment type="caution">
    <text evidence="2">The sequence shown here is derived from an EMBL/GenBank/DDBJ whole genome shotgun (WGS) entry which is preliminary data.</text>
</comment>
<protein>
    <recommendedName>
        <fullName evidence="4">Rna-binding protein</fullName>
    </recommendedName>
</protein>
<dbReference type="Gene3D" id="3.40.50.300">
    <property type="entry name" value="P-loop containing nucleotide triphosphate hydrolases"/>
    <property type="match status" value="1"/>
</dbReference>
<dbReference type="PANTHER" id="PTHR45964:SF9">
    <property type="entry name" value="SULFOTRANSFERASE"/>
    <property type="match status" value="1"/>
</dbReference>
<proteinExistence type="inferred from homology"/>
<dbReference type="AlphaFoldDB" id="A0A8J2RV19"/>
<keyword evidence="3" id="KW-1185">Reference proteome</keyword>
<sequence>MRLALIRRNFHYFSTIAIVSCCYVLLLKTSSKSTNTREREDPKLMSFDDDDIETNKVIVDRQDKFQVLPQSAPPVTEEYIEKSVPVFKIITSSNLNIEKLPRIGAPSTDPNRTLNWLDLWSNDTFCNQFTVHLLEENLQPRALVSFPGSGNTWLRMLLMGVTGLYVDTIYPGDEFFISKAGSSYELRKDCNCSLLQKTHDLSLFSVIYNMALANKSSEKRFNQEVQHFRGDGILVIRNPFKAILSYRNFAFGGNMAGLAPVEAFSQGLEPVKIGERRISTWDQFISRSVASWEMLATVWIRGLKRGGVVYYEKLRRDTGPQLLRMADMLGIPDVNKDRLDCVLRHNQDNSFKRSESGPKNYPKNPFTESQHLLILKSIQSVQLALKERGLDPLPVELYDFYTPMYQYGHWNSSSL</sequence>
<comment type="similarity">
    <text evidence="1">Belongs to the WSCD family.</text>
</comment>
<evidence type="ECO:0000313" key="2">
    <source>
        <dbReference type="EMBL" id="CAH0108970.1"/>
    </source>
</evidence>
<dbReference type="InterPro" id="IPR027417">
    <property type="entry name" value="P-loop_NTPase"/>
</dbReference>
<organism evidence="2 3">
    <name type="scientific">Daphnia galeata</name>
    <dbReference type="NCBI Taxonomy" id="27404"/>
    <lineage>
        <taxon>Eukaryota</taxon>
        <taxon>Metazoa</taxon>
        <taxon>Ecdysozoa</taxon>
        <taxon>Arthropoda</taxon>
        <taxon>Crustacea</taxon>
        <taxon>Branchiopoda</taxon>
        <taxon>Diplostraca</taxon>
        <taxon>Cladocera</taxon>
        <taxon>Anomopoda</taxon>
        <taxon>Daphniidae</taxon>
        <taxon>Daphnia</taxon>
    </lineage>
</organism>
<dbReference type="PROSITE" id="PS51257">
    <property type="entry name" value="PROKAR_LIPOPROTEIN"/>
    <property type="match status" value="1"/>
</dbReference>
<dbReference type="PANTHER" id="PTHR45964">
    <property type="entry name" value="WSCD FAMILY MEMBER CG9164"/>
    <property type="match status" value="1"/>
</dbReference>
<dbReference type="Proteomes" id="UP000789390">
    <property type="component" value="Unassembled WGS sequence"/>
</dbReference>
<name>A0A8J2RV19_9CRUS</name>
<evidence type="ECO:0008006" key="4">
    <source>
        <dbReference type="Google" id="ProtNLM"/>
    </source>
</evidence>
<dbReference type="SUPFAM" id="SSF52540">
    <property type="entry name" value="P-loop containing nucleoside triphosphate hydrolases"/>
    <property type="match status" value="1"/>
</dbReference>
<evidence type="ECO:0000313" key="3">
    <source>
        <dbReference type="Proteomes" id="UP000789390"/>
    </source>
</evidence>
<dbReference type="InterPro" id="IPR051589">
    <property type="entry name" value="Sialate-O-sulfotransferase"/>
</dbReference>
<reference evidence="2" key="1">
    <citation type="submission" date="2021-11" db="EMBL/GenBank/DDBJ databases">
        <authorList>
            <person name="Schell T."/>
        </authorList>
    </citation>
    <scope>NUCLEOTIDE SEQUENCE</scope>
    <source>
        <strain evidence="2">M5</strain>
    </source>
</reference>
<accession>A0A8J2RV19</accession>